<dbReference type="RefSeq" id="WP_269444060.1">
    <property type="nucleotide sequence ID" value="NZ_CP097463.1"/>
</dbReference>
<sequence>MHSQPDDPGGPSRRAFLIAGGTAVVAGAGAGVGVELSRHEPRPRASAPPPPPPAELVNALAAERELIATLDASIPTAPQVRERLTHIRADHAAHERALAAAVRQVSGPSTAPTASGTPAAAPIGAAELAGAERGAAQAAAARAARLTGRNAVLLASIAACEATHAELLR</sequence>
<evidence type="ECO:0000313" key="3">
    <source>
        <dbReference type="EMBL" id="WAX57519.1"/>
    </source>
</evidence>
<feature type="region of interest" description="Disordered" evidence="1">
    <location>
        <begin position="34"/>
        <end position="54"/>
    </location>
</feature>
<keyword evidence="4" id="KW-1185">Reference proteome</keyword>
<name>A0ABY7JY77_9ACTN</name>
<keyword evidence="2" id="KW-0812">Transmembrane</keyword>
<feature type="transmembrane region" description="Helical" evidence="2">
    <location>
        <begin position="15"/>
        <end position="34"/>
    </location>
</feature>
<dbReference type="EMBL" id="CP097463">
    <property type="protein sequence ID" value="WAX57519.1"/>
    <property type="molecule type" value="Genomic_DNA"/>
</dbReference>
<evidence type="ECO:0000256" key="1">
    <source>
        <dbReference type="SAM" id="MobiDB-lite"/>
    </source>
</evidence>
<dbReference type="InterPro" id="IPR006311">
    <property type="entry name" value="TAT_signal"/>
</dbReference>
<keyword evidence="2" id="KW-1133">Transmembrane helix</keyword>
<reference evidence="3" key="1">
    <citation type="submission" date="2022-05" db="EMBL/GenBank/DDBJ databases">
        <title>Jatrophihabitans sp. SB3-54 whole genome sequence.</title>
        <authorList>
            <person name="Suh M.K."/>
            <person name="Eom M.K."/>
            <person name="Kim J.S."/>
            <person name="Kim H.S."/>
            <person name="Do H.E."/>
            <person name="Shin Y.K."/>
            <person name="Lee J.-S."/>
        </authorList>
    </citation>
    <scope>NUCLEOTIDE SEQUENCE</scope>
    <source>
        <strain evidence="3">SB3-54</strain>
    </source>
</reference>
<accession>A0ABY7JY77</accession>
<evidence type="ECO:0000256" key="2">
    <source>
        <dbReference type="SAM" id="Phobius"/>
    </source>
</evidence>
<dbReference type="PROSITE" id="PS51318">
    <property type="entry name" value="TAT"/>
    <property type="match status" value="1"/>
</dbReference>
<evidence type="ECO:0000313" key="4">
    <source>
        <dbReference type="Proteomes" id="UP001164693"/>
    </source>
</evidence>
<dbReference type="Proteomes" id="UP001164693">
    <property type="component" value="Chromosome"/>
</dbReference>
<gene>
    <name evidence="3" type="ORF">M6B22_01825</name>
</gene>
<proteinExistence type="predicted"/>
<keyword evidence="2" id="KW-0472">Membrane</keyword>
<organism evidence="3 4">
    <name type="scientific">Jatrophihabitans cynanchi</name>
    <dbReference type="NCBI Taxonomy" id="2944128"/>
    <lineage>
        <taxon>Bacteria</taxon>
        <taxon>Bacillati</taxon>
        <taxon>Actinomycetota</taxon>
        <taxon>Actinomycetes</taxon>
        <taxon>Jatrophihabitantales</taxon>
        <taxon>Jatrophihabitantaceae</taxon>
        <taxon>Jatrophihabitans</taxon>
    </lineage>
</organism>
<protein>
    <submittedName>
        <fullName evidence="3">Uncharacterized protein</fullName>
    </submittedName>
</protein>